<feature type="transmembrane region" description="Helical" evidence="12">
    <location>
        <begin position="20"/>
        <end position="44"/>
    </location>
</feature>
<feature type="region of interest" description="Disordered" evidence="11">
    <location>
        <begin position="323"/>
        <end position="349"/>
    </location>
</feature>
<dbReference type="PANTHER" id="PTHR11866">
    <property type="entry name" value="G-PROTEIN COUPLED RECEPTOR FAMILY 1 MEMBER"/>
    <property type="match status" value="1"/>
</dbReference>
<dbReference type="RefSeq" id="XP_025414477.1">
    <property type="nucleotide sequence ID" value="XM_025558692.1"/>
</dbReference>
<dbReference type="SUPFAM" id="SSF81321">
    <property type="entry name" value="Family A G protein-coupled receptor-like"/>
    <property type="match status" value="1"/>
</dbReference>
<dbReference type="Gene3D" id="1.20.1070.10">
    <property type="entry name" value="Rhodopsin 7-helix transmembrane proteins"/>
    <property type="match status" value="1"/>
</dbReference>
<evidence type="ECO:0000256" key="11">
    <source>
        <dbReference type="SAM" id="MobiDB-lite"/>
    </source>
</evidence>
<proteinExistence type="inferred from homology"/>
<sequence>MVTPNSTVVSAIMPSTVSPGFRMAVVVPFIVGIFGNLLALLILRRIRSSSNQKHGFLLRCLVTNDCIALTGMFLMFVVKTLWPDVKRDVWMCRFLVLWRFFGLSSGCVAIVMAVERWLALTKPFFYQRHISLRLLKRMIIILWLVVLCLVCAPFIGFGVYWDAQKQSCRRPRDAEEPMDVLYIYILYSFGVFLCVAITYTNLAVMKALCMKDSPLNKHNMLLRRTSNGMSLACNAATREERSFGWLMFFLCVAFVVCWLPQLIAVPLTRIVANENKLKPLLYVADILLALHFALDPYLYVLHHWQLIKSIFLRPAHGDIHRNSSSATVSRSGSMRTSYDYAPSTQPQPI</sequence>
<dbReference type="Pfam" id="PF00001">
    <property type="entry name" value="7tm_1"/>
    <property type="match status" value="1"/>
</dbReference>
<dbReference type="GO" id="GO:0004930">
    <property type="term" value="F:G protein-coupled receptor activity"/>
    <property type="evidence" value="ECO:0007669"/>
    <property type="project" value="UniProtKB-KW"/>
</dbReference>
<dbReference type="PROSITE" id="PS50262">
    <property type="entry name" value="G_PROTEIN_RECEP_F1_2"/>
    <property type="match status" value="1"/>
</dbReference>
<evidence type="ECO:0000313" key="15">
    <source>
        <dbReference type="RefSeq" id="XP_025414471.1"/>
    </source>
</evidence>
<evidence type="ECO:0000256" key="3">
    <source>
        <dbReference type="ARBA" id="ARBA00022475"/>
    </source>
</evidence>
<evidence type="ECO:0000256" key="1">
    <source>
        <dbReference type="ARBA" id="ARBA00004651"/>
    </source>
</evidence>
<name>A0A8B8FVW0_9HEMI</name>
<feature type="transmembrane region" description="Helical" evidence="12">
    <location>
        <begin position="139"/>
        <end position="161"/>
    </location>
</feature>
<comment type="subcellular location">
    <subcellularLocation>
        <location evidence="1">Cell membrane</location>
        <topology evidence="1">Multi-pass membrane protein</topology>
    </subcellularLocation>
</comment>
<dbReference type="InterPro" id="IPR017452">
    <property type="entry name" value="GPCR_Rhodpsn_7TM"/>
</dbReference>
<dbReference type="GeneID" id="112686422"/>
<evidence type="ECO:0000256" key="2">
    <source>
        <dbReference type="ARBA" id="ARBA00010663"/>
    </source>
</evidence>
<keyword evidence="8" id="KW-0675">Receptor</keyword>
<protein>
    <submittedName>
        <fullName evidence="15 16">Rhodopsin, GQ-coupled-like</fullName>
    </submittedName>
</protein>
<feature type="domain" description="G-protein coupled receptors family 1 profile" evidence="13">
    <location>
        <begin position="35"/>
        <end position="299"/>
    </location>
</feature>
<comment type="similarity">
    <text evidence="2">Belongs to the G-protein coupled receptor 1 family.</text>
</comment>
<evidence type="ECO:0000256" key="12">
    <source>
        <dbReference type="SAM" id="Phobius"/>
    </source>
</evidence>
<feature type="transmembrane region" description="Helical" evidence="12">
    <location>
        <begin position="97"/>
        <end position="118"/>
    </location>
</feature>
<evidence type="ECO:0000256" key="7">
    <source>
        <dbReference type="ARBA" id="ARBA00023136"/>
    </source>
</evidence>
<dbReference type="OrthoDB" id="5959154at2759"/>
<reference evidence="15 16" key="1">
    <citation type="submission" date="2025-04" db="UniProtKB">
        <authorList>
            <consortium name="RefSeq"/>
        </authorList>
    </citation>
    <scope>IDENTIFICATION</scope>
    <source>
        <tissue evidence="15 16">Whole body</tissue>
    </source>
</reference>
<keyword evidence="6" id="KW-0297">G-protein coupled receptor</keyword>
<dbReference type="InterPro" id="IPR000276">
    <property type="entry name" value="GPCR_Rhodpsn"/>
</dbReference>
<organism evidence="14 17">
    <name type="scientific">Sipha flava</name>
    <name type="common">yellow sugarcane aphid</name>
    <dbReference type="NCBI Taxonomy" id="143950"/>
    <lineage>
        <taxon>Eukaryota</taxon>
        <taxon>Metazoa</taxon>
        <taxon>Ecdysozoa</taxon>
        <taxon>Arthropoda</taxon>
        <taxon>Hexapoda</taxon>
        <taxon>Insecta</taxon>
        <taxon>Pterygota</taxon>
        <taxon>Neoptera</taxon>
        <taxon>Paraneoptera</taxon>
        <taxon>Hemiptera</taxon>
        <taxon>Sternorrhyncha</taxon>
        <taxon>Aphidomorpha</taxon>
        <taxon>Aphidoidea</taxon>
        <taxon>Aphididae</taxon>
        <taxon>Sipha</taxon>
    </lineage>
</organism>
<dbReference type="InterPro" id="IPR008365">
    <property type="entry name" value="Prostanoid_rcpt"/>
</dbReference>
<feature type="transmembrane region" description="Helical" evidence="12">
    <location>
        <begin position="280"/>
        <end position="300"/>
    </location>
</feature>
<evidence type="ECO:0000259" key="13">
    <source>
        <dbReference type="PROSITE" id="PS50262"/>
    </source>
</evidence>
<gene>
    <name evidence="15 16 17" type="primary">LOC112686422</name>
</gene>
<dbReference type="PROSITE" id="PS00237">
    <property type="entry name" value="G_PROTEIN_RECEP_F1_1"/>
    <property type="match status" value="1"/>
</dbReference>
<evidence type="ECO:0000256" key="8">
    <source>
        <dbReference type="ARBA" id="ARBA00023170"/>
    </source>
</evidence>
<evidence type="ECO:0000313" key="17">
    <source>
        <dbReference type="RefSeq" id="XP_025414485.1"/>
    </source>
</evidence>
<dbReference type="Proteomes" id="UP000694846">
    <property type="component" value="Unplaced"/>
</dbReference>
<dbReference type="PANTHER" id="PTHR11866:SF16">
    <property type="entry name" value="PROSTAGLANDIN E2 RECEPTOR EP4 SUBTYPE-LIKE PROTEIN"/>
    <property type="match status" value="1"/>
</dbReference>
<evidence type="ECO:0000256" key="6">
    <source>
        <dbReference type="ARBA" id="ARBA00023040"/>
    </source>
</evidence>
<dbReference type="RefSeq" id="XP_025414485.1">
    <property type="nucleotide sequence ID" value="XM_025558700.1"/>
</dbReference>
<keyword evidence="5 12" id="KW-1133">Transmembrane helix</keyword>
<dbReference type="AlphaFoldDB" id="A0A8B8FVW0"/>
<keyword evidence="10" id="KW-0807">Transducer</keyword>
<feature type="transmembrane region" description="Helical" evidence="12">
    <location>
        <begin position="56"/>
        <end position="77"/>
    </location>
</feature>
<keyword evidence="9" id="KW-0325">Glycoprotein</keyword>
<evidence type="ECO:0000313" key="14">
    <source>
        <dbReference type="Proteomes" id="UP000694846"/>
    </source>
</evidence>
<accession>A0A8B8FVW0</accession>
<dbReference type="GO" id="GO:0005886">
    <property type="term" value="C:plasma membrane"/>
    <property type="evidence" value="ECO:0007669"/>
    <property type="project" value="UniProtKB-SubCell"/>
</dbReference>
<dbReference type="GO" id="GO:0007189">
    <property type="term" value="P:adenylate cyclase-activating G protein-coupled receptor signaling pathway"/>
    <property type="evidence" value="ECO:0007669"/>
    <property type="project" value="TreeGrafter"/>
</dbReference>
<feature type="transmembrane region" description="Helical" evidence="12">
    <location>
        <begin position="181"/>
        <end position="204"/>
    </location>
</feature>
<keyword evidence="14" id="KW-1185">Reference proteome</keyword>
<evidence type="ECO:0000256" key="9">
    <source>
        <dbReference type="ARBA" id="ARBA00023180"/>
    </source>
</evidence>
<evidence type="ECO:0000256" key="10">
    <source>
        <dbReference type="ARBA" id="ARBA00023224"/>
    </source>
</evidence>
<feature type="transmembrane region" description="Helical" evidence="12">
    <location>
        <begin position="245"/>
        <end position="268"/>
    </location>
</feature>
<evidence type="ECO:0000256" key="4">
    <source>
        <dbReference type="ARBA" id="ARBA00022692"/>
    </source>
</evidence>
<dbReference type="GO" id="GO:0007204">
    <property type="term" value="P:positive regulation of cytosolic calcium ion concentration"/>
    <property type="evidence" value="ECO:0007669"/>
    <property type="project" value="TreeGrafter"/>
</dbReference>
<keyword evidence="4 12" id="KW-0812">Transmembrane</keyword>
<keyword evidence="3" id="KW-1003">Cell membrane</keyword>
<keyword evidence="7 12" id="KW-0472">Membrane</keyword>
<dbReference type="RefSeq" id="XP_025414471.1">
    <property type="nucleotide sequence ID" value="XM_025558686.1"/>
</dbReference>
<evidence type="ECO:0000313" key="16">
    <source>
        <dbReference type="RefSeq" id="XP_025414477.1"/>
    </source>
</evidence>
<evidence type="ECO:0000256" key="5">
    <source>
        <dbReference type="ARBA" id="ARBA00022989"/>
    </source>
</evidence>